<evidence type="ECO:0000256" key="2">
    <source>
        <dbReference type="ARBA" id="ARBA00004370"/>
    </source>
</evidence>
<dbReference type="GO" id="GO:0016020">
    <property type="term" value="C:membrane"/>
    <property type="evidence" value="ECO:0007669"/>
    <property type="project" value="UniProtKB-SubCell"/>
</dbReference>
<dbReference type="PRINTS" id="PR00344">
    <property type="entry name" value="BCTRLSENSOR"/>
</dbReference>
<dbReference type="PANTHER" id="PTHR43711:SF1">
    <property type="entry name" value="HISTIDINE KINASE 1"/>
    <property type="match status" value="1"/>
</dbReference>
<dbReference type="CDD" id="cd06225">
    <property type="entry name" value="HAMP"/>
    <property type="match status" value="1"/>
</dbReference>
<dbReference type="InterPro" id="IPR003661">
    <property type="entry name" value="HisK_dim/P_dom"/>
</dbReference>
<dbReference type="PROSITE" id="PS50885">
    <property type="entry name" value="HAMP"/>
    <property type="match status" value="1"/>
</dbReference>
<feature type="transmembrane region" description="Helical" evidence="8">
    <location>
        <begin position="90"/>
        <end position="109"/>
    </location>
</feature>
<evidence type="ECO:0000256" key="1">
    <source>
        <dbReference type="ARBA" id="ARBA00000085"/>
    </source>
</evidence>
<dbReference type="Proteomes" id="UP000034103">
    <property type="component" value="Chromosome"/>
</dbReference>
<dbReference type="SUPFAM" id="SSF55874">
    <property type="entry name" value="ATPase domain of HSP90 chaperone/DNA topoisomerase II/histidine kinase"/>
    <property type="match status" value="1"/>
</dbReference>
<dbReference type="Gene3D" id="3.30.565.10">
    <property type="entry name" value="Histidine kinase-like ATPase, C-terminal domain"/>
    <property type="match status" value="1"/>
</dbReference>
<feature type="domain" description="HAMP" evidence="10">
    <location>
        <begin position="110"/>
        <end position="162"/>
    </location>
</feature>
<evidence type="ECO:0000256" key="3">
    <source>
        <dbReference type="ARBA" id="ARBA00012438"/>
    </source>
</evidence>
<dbReference type="PATRIC" id="fig|1641812.3.peg.2574"/>
<dbReference type="AlphaFoldDB" id="A0A0F6RM16"/>
<evidence type="ECO:0000256" key="8">
    <source>
        <dbReference type="SAM" id="Phobius"/>
    </source>
</evidence>
<feature type="transmembrane region" description="Helical" evidence="8">
    <location>
        <begin position="29"/>
        <end position="48"/>
    </location>
</feature>
<evidence type="ECO:0000256" key="5">
    <source>
        <dbReference type="ARBA" id="ARBA00022679"/>
    </source>
</evidence>
<accession>A0A0F6RM16</accession>
<evidence type="ECO:0000256" key="7">
    <source>
        <dbReference type="ARBA" id="ARBA00023012"/>
    </source>
</evidence>
<name>A0A0F6RM16_MICAE</name>
<evidence type="ECO:0000256" key="6">
    <source>
        <dbReference type="ARBA" id="ARBA00022777"/>
    </source>
</evidence>
<comment type="catalytic activity">
    <reaction evidence="1">
        <text>ATP + protein L-histidine = ADP + protein N-phospho-L-histidine.</text>
        <dbReference type="EC" id="2.7.13.3"/>
    </reaction>
</comment>
<evidence type="ECO:0000313" key="11">
    <source>
        <dbReference type="EMBL" id="AKE64833.1"/>
    </source>
</evidence>
<evidence type="ECO:0000313" key="12">
    <source>
        <dbReference type="Proteomes" id="UP000034103"/>
    </source>
</evidence>
<dbReference type="InterPro" id="IPR036890">
    <property type="entry name" value="HATPase_C_sf"/>
</dbReference>
<dbReference type="Pfam" id="PF00672">
    <property type="entry name" value="HAMP"/>
    <property type="match status" value="1"/>
</dbReference>
<keyword evidence="6" id="KW-0418">Kinase</keyword>
<dbReference type="GO" id="GO:0000155">
    <property type="term" value="F:phosphorelay sensor kinase activity"/>
    <property type="evidence" value="ECO:0007669"/>
    <property type="project" value="InterPro"/>
</dbReference>
<keyword evidence="4" id="KW-0597">Phosphoprotein</keyword>
<proteinExistence type="predicted"/>
<dbReference type="CDD" id="cd16922">
    <property type="entry name" value="HATPase_EvgS-ArcB-TorS-like"/>
    <property type="match status" value="1"/>
</dbReference>
<dbReference type="InterPro" id="IPR005467">
    <property type="entry name" value="His_kinase_dom"/>
</dbReference>
<reference evidence="11 12" key="1">
    <citation type="journal article" date="2015" name="Genome Announc.">
        <title>Complete Genome Sequence of Microcystis aeruginosa NIES-2549, a Bloom-Forming Cyanobacterium from Lake Kasumigaura, Japan.</title>
        <authorList>
            <person name="Yamaguchi H."/>
            <person name="Suzuki S."/>
            <person name="Tanabe Y."/>
            <person name="Osana Y."/>
            <person name="Shimura Y."/>
            <person name="Ishida K."/>
            <person name="Kawachi M."/>
        </authorList>
    </citation>
    <scope>NUCLEOTIDE SEQUENCE [LARGE SCALE GENOMIC DNA]</scope>
    <source>
        <strain evidence="11 12">NIES-2549</strain>
    </source>
</reference>
<dbReference type="CDD" id="cd00082">
    <property type="entry name" value="HisKA"/>
    <property type="match status" value="1"/>
</dbReference>
<dbReference type="SMART" id="SM00304">
    <property type="entry name" value="HAMP"/>
    <property type="match status" value="1"/>
</dbReference>
<evidence type="ECO:0000259" key="10">
    <source>
        <dbReference type="PROSITE" id="PS50885"/>
    </source>
</evidence>
<dbReference type="HOGENOM" id="CLU_000445_89_3_3"/>
<dbReference type="InterPro" id="IPR036097">
    <property type="entry name" value="HisK_dim/P_sf"/>
</dbReference>
<keyword evidence="8" id="KW-0812">Transmembrane</keyword>
<dbReference type="SMART" id="SM00387">
    <property type="entry name" value="HATPase_c"/>
    <property type="match status" value="1"/>
</dbReference>
<keyword evidence="5 11" id="KW-0808">Transferase</keyword>
<dbReference type="InterPro" id="IPR003660">
    <property type="entry name" value="HAMP_dom"/>
</dbReference>
<keyword evidence="8" id="KW-1133">Transmembrane helix</keyword>
<dbReference type="Pfam" id="PF00512">
    <property type="entry name" value="HisKA"/>
    <property type="match status" value="1"/>
</dbReference>
<dbReference type="Pfam" id="PF02518">
    <property type="entry name" value="HATPase_c"/>
    <property type="match status" value="1"/>
</dbReference>
<dbReference type="EC" id="2.7.13.3" evidence="3"/>
<feature type="domain" description="Histidine kinase" evidence="9">
    <location>
        <begin position="170"/>
        <end position="384"/>
    </location>
</feature>
<dbReference type="Gene3D" id="1.10.287.130">
    <property type="match status" value="1"/>
</dbReference>
<dbReference type="SUPFAM" id="SSF47384">
    <property type="entry name" value="Homodimeric domain of signal transducing histidine kinase"/>
    <property type="match status" value="1"/>
</dbReference>
<dbReference type="Gene3D" id="6.10.340.10">
    <property type="match status" value="1"/>
</dbReference>
<dbReference type="FunFam" id="3.30.565.10:FF:000006">
    <property type="entry name" value="Sensor histidine kinase WalK"/>
    <property type="match status" value="1"/>
</dbReference>
<dbReference type="SMART" id="SM00388">
    <property type="entry name" value="HisKA"/>
    <property type="match status" value="1"/>
</dbReference>
<keyword evidence="7" id="KW-0902">Two-component regulatory system</keyword>
<protein>
    <recommendedName>
        <fullName evidence="3">histidine kinase</fullName>
        <ecNumber evidence="3">2.7.13.3</ecNumber>
    </recommendedName>
</protein>
<comment type="subcellular location">
    <subcellularLocation>
        <location evidence="2">Membrane</location>
    </subcellularLocation>
</comment>
<evidence type="ECO:0000259" key="9">
    <source>
        <dbReference type="PROSITE" id="PS50109"/>
    </source>
</evidence>
<dbReference type="EMBL" id="CP011304">
    <property type="protein sequence ID" value="AKE64833.1"/>
    <property type="molecule type" value="Genomic_DNA"/>
</dbReference>
<dbReference type="PANTHER" id="PTHR43711">
    <property type="entry name" value="TWO-COMPONENT HISTIDINE KINASE"/>
    <property type="match status" value="1"/>
</dbReference>
<dbReference type="InterPro" id="IPR004358">
    <property type="entry name" value="Sig_transdc_His_kin-like_C"/>
</dbReference>
<dbReference type="PROSITE" id="PS50109">
    <property type="entry name" value="HIS_KIN"/>
    <property type="match status" value="1"/>
</dbReference>
<dbReference type="InterPro" id="IPR050736">
    <property type="entry name" value="Sensor_HK_Regulatory"/>
</dbReference>
<gene>
    <name evidence="11" type="ORF">MYAER_2489</name>
</gene>
<organism evidence="11 12">
    <name type="scientific">Microcystis aeruginosa NIES-2549</name>
    <dbReference type="NCBI Taxonomy" id="1641812"/>
    <lineage>
        <taxon>Bacteria</taxon>
        <taxon>Bacillati</taxon>
        <taxon>Cyanobacteriota</taxon>
        <taxon>Cyanophyceae</taxon>
        <taxon>Oscillatoriophycideae</taxon>
        <taxon>Chroococcales</taxon>
        <taxon>Microcystaceae</taxon>
        <taxon>Microcystis</taxon>
    </lineage>
</organism>
<evidence type="ECO:0000256" key="4">
    <source>
        <dbReference type="ARBA" id="ARBA00022553"/>
    </source>
</evidence>
<sequence length="387" mass="43650">MRNTVNNIDNKWSFLTNMRTPKLSLGTRLFLSHLLVMVVGLSSFIIIAKLSSPRMFVLRLEQLERQGFFTVRSARTFLVRGFETAWDSSAIWSFIAGGSAAGYLSFLVSQRIMKPVKQMKQITKNFAEGDLSARVPESEIPELNQLAISFNQMAISLADVEKRRQELIGDLTHELRTPLTVVRGYLEELADGAIEPNPELYQKLVKETRRLERLTHDLQELSRAESGYLSIKLQPVNLLTLLNSLIEKFADQLLEDGPTLQLDCPPNLPSVIADPDRLEQILVNLLGNAIRYTDQGAITLQVTRDKNHLQIAVIDTGIGIAAEDLPFIFERFWRADRSRSRYSGGSGIGLAITRRLVELHQSHMEVESELGKGSTFRFSLAISPNWE</sequence>
<dbReference type="InterPro" id="IPR003594">
    <property type="entry name" value="HATPase_dom"/>
</dbReference>
<keyword evidence="8" id="KW-0472">Membrane</keyword>
<dbReference type="SUPFAM" id="SSF158472">
    <property type="entry name" value="HAMP domain-like"/>
    <property type="match status" value="1"/>
</dbReference>